<evidence type="ECO:0000313" key="1">
    <source>
        <dbReference type="EMBL" id="MFB9095259.1"/>
    </source>
</evidence>
<comment type="caution">
    <text evidence="1">The sequence shown here is derived from an EMBL/GenBank/DDBJ whole genome shotgun (WGS) entry which is preliminary data.</text>
</comment>
<proteinExistence type="predicted"/>
<dbReference type="RefSeq" id="WP_236457340.1">
    <property type="nucleotide sequence ID" value="NZ_CBCSGE010000027.1"/>
</dbReference>
<keyword evidence="2" id="KW-1185">Reference proteome</keyword>
<dbReference type="Proteomes" id="UP001589607">
    <property type="component" value="Unassembled WGS sequence"/>
</dbReference>
<gene>
    <name evidence="1" type="ORF">ACFFVF_01920</name>
</gene>
<organism evidence="1 2">
    <name type="scientific">Flavobacterium jumunjinense</name>
    <dbReference type="NCBI Taxonomy" id="998845"/>
    <lineage>
        <taxon>Bacteria</taxon>
        <taxon>Pseudomonadati</taxon>
        <taxon>Bacteroidota</taxon>
        <taxon>Flavobacteriia</taxon>
        <taxon>Flavobacteriales</taxon>
        <taxon>Flavobacteriaceae</taxon>
        <taxon>Flavobacterium</taxon>
    </lineage>
</organism>
<dbReference type="EMBL" id="JBHMEY010000005">
    <property type="protein sequence ID" value="MFB9095259.1"/>
    <property type="molecule type" value="Genomic_DNA"/>
</dbReference>
<reference evidence="1 2" key="1">
    <citation type="submission" date="2024-09" db="EMBL/GenBank/DDBJ databases">
        <authorList>
            <person name="Sun Q."/>
            <person name="Mori K."/>
        </authorList>
    </citation>
    <scope>NUCLEOTIDE SEQUENCE [LARGE SCALE GENOMIC DNA]</scope>
    <source>
        <strain evidence="1 2">CECT 7955</strain>
    </source>
</reference>
<accession>A0ABV5GIR4</accession>
<evidence type="ECO:0000313" key="2">
    <source>
        <dbReference type="Proteomes" id="UP001589607"/>
    </source>
</evidence>
<name>A0ABV5GIR4_9FLAO</name>
<protein>
    <submittedName>
        <fullName evidence="1">Uncharacterized protein</fullName>
    </submittedName>
</protein>
<sequence>MAIHKKAKNMHITVVTDYNLVVGGKLDKVTSKFNTEAKNGNLNLISNKKIVSDGNKG</sequence>